<organism evidence="2 3">
    <name type="scientific">Sutcliffiella rhizosphaerae</name>
    <dbReference type="NCBI Taxonomy" id="2880967"/>
    <lineage>
        <taxon>Bacteria</taxon>
        <taxon>Bacillati</taxon>
        <taxon>Bacillota</taxon>
        <taxon>Bacilli</taxon>
        <taxon>Bacillales</taxon>
        <taxon>Bacillaceae</taxon>
        <taxon>Sutcliffiella</taxon>
    </lineage>
</organism>
<dbReference type="Gene3D" id="3.90.1200.10">
    <property type="match status" value="1"/>
</dbReference>
<dbReference type="InterPro" id="IPR051678">
    <property type="entry name" value="AGP_Transferase"/>
</dbReference>
<comment type="caution">
    <text evidence="2">The sequence shown here is derived from an EMBL/GenBank/DDBJ whole genome shotgun (WGS) entry which is preliminary data.</text>
</comment>
<keyword evidence="3" id="KW-1185">Reference proteome</keyword>
<keyword evidence="2" id="KW-0418">Kinase</keyword>
<gene>
    <name evidence="2" type="primary">thiK</name>
    <name evidence="2" type="ORF">BACCIP111883_03260</name>
</gene>
<sequence>MKLGKPYAKGNTANVYLQEDRAIKIYHDHISDSEPAYEATKQRIAFDCNLPVPKILEVTKINGKNALVMEYVSGKTLGQLFMDNTDRTEYYLEMSVDIQKEIHTKKAESLMSMQEKLKRQIHKVSHLSREVKDQLLSKMQEIKYEPRLCHGDFHLYNLIQSEERAHIIDWVDASSGDIRADVYRTYLLYSQFSSELAEKYLYFYCKKSGVTREEIFQWAPIIAAARLSEKVGTKEDSEKLMNIVHQMSPHF</sequence>
<dbReference type="EMBL" id="CAKJTJ010000022">
    <property type="protein sequence ID" value="CAG9622469.1"/>
    <property type="molecule type" value="Genomic_DNA"/>
</dbReference>
<dbReference type="PANTHER" id="PTHR21310">
    <property type="entry name" value="AMINOGLYCOSIDE PHOSPHOTRANSFERASE-RELATED-RELATED"/>
    <property type="match status" value="1"/>
</dbReference>
<name>A0ABM8YRD6_9BACI</name>
<dbReference type="GO" id="GO:0019165">
    <property type="term" value="F:thiamine kinase activity"/>
    <property type="evidence" value="ECO:0007669"/>
    <property type="project" value="UniProtKB-EC"/>
</dbReference>
<protein>
    <submittedName>
        <fullName evidence="2">Thiamine kinase</fullName>
        <ecNumber evidence="2">2.7.1.89</ecNumber>
    </submittedName>
</protein>
<evidence type="ECO:0000313" key="2">
    <source>
        <dbReference type="EMBL" id="CAG9622469.1"/>
    </source>
</evidence>
<accession>A0ABM8YRD6</accession>
<dbReference type="Pfam" id="PF01636">
    <property type="entry name" value="APH"/>
    <property type="match status" value="1"/>
</dbReference>
<feature type="domain" description="Aminoglycoside phosphotransferase" evidence="1">
    <location>
        <begin position="5"/>
        <end position="208"/>
    </location>
</feature>
<dbReference type="InterPro" id="IPR011009">
    <property type="entry name" value="Kinase-like_dom_sf"/>
</dbReference>
<dbReference type="SUPFAM" id="SSF56112">
    <property type="entry name" value="Protein kinase-like (PK-like)"/>
    <property type="match status" value="1"/>
</dbReference>
<dbReference type="EC" id="2.7.1.89" evidence="2"/>
<proteinExistence type="predicted"/>
<dbReference type="RefSeq" id="WP_230502967.1">
    <property type="nucleotide sequence ID" value="NZ_CAKJTJ010000022.1"/>
</dbReference>
<keyword evidence="2" id="KW-0808">Transferase</keyword>
<dbReference type="InterPro" id="IPR002575">
    <property type="entry name" value="Aminoglycoside_PTrfase"/>
</dbReference>
<evidence type="ECO:0000259" key="1">
    <source>
        <dbReference type="Pfam" id="PF01636"/>
    </source>
</evidence>
<reference evidence="2 3" key="1">
    <citation type="submission" date="2021-10" db="EMBL/GenBank/DDBJ databases">
        <authorList>
            <person name="Criscuolo A."/>
        </authorList>
    </citation>
    <scope>NUCLEOTIDE SEQUENCE [LARGE SCALE GENOMIC DNA]</scope>
    <source>
        <strain evidence="3">CIP 111883</strain>
    </source>
</reference>
<dbReference type="Proteomes" id="UP000789833">
    <property type="component" value="Unassembled WGS sequence"/>
</dbReference>
<evidence type="ECO:0000313" key="3">
    <source>
        <dbReference type="Proteomes" id="UP000789833"/>
    </source>
</evidence>